<keyword evidence="8" id="KW-0862">Zinc</keyword>
<keyword evidence="3" id="KW-0808">Transferase</keyword>
<evidence type="ECO:0000256" key="3">
    <source>
        <dbReference type="ARBA" id="ARBA00022679"/>
    </source>
</evidence>
<evidence type="ECO:0000256" key="8">
    <source>
        <dbReference type="ARBA" id="ARBA00022833"/>
    </source>
</evidence>
<reference evidence="10" key="1">
    <citation type="submission" date="2021-01" db="EMBL/GenBank/DDBJ databases">
        <authorList>
            <person name="Corre E."/>
            <person name="Pelletier E."/>
            <person name="Niang G."/>
            <person name="Scheremetjew M."/>
            <person name="Finn R."/>
            <person name="Kale V."/>
            <person name="Holt S."/>
            <person name="Cochrane G."/>
            <person name="Meng A."/>
            <person name="Brown T."/>
            <person name="Cohen L."/>
        </authorList>
    </citation>
    <scope>NUCLEOTIDE SEQUENCE</scope>
    <source>
        <strain evidence="10">CCMP127</strain>
    </source>
</reference>
<dbReference type="Pfam" id="PF01485">
    <property type="entry name" value="IBR"/>
    <property type="match status" value="1"/>
</dbReference>
<dbReference type="GO" id="GO:0061630">
    <property type="term" value="F:ubiquitin protein ligase activity"/>
    <property type="evidence" value="ECO:0007669"/>
    <property type="project" value="UniProtKB-EC"/>
</dbReference>
<dbReference type="AlphaFoldDB" id="A0A7S3P816"/>
<keyword evidence="5" id="KW-0677">Repeat</keyword>
<name>A0A7S3P816_9STRA</name>
<dbReference type="EMBL" id="HBIM01013860">
    <property type="protein sequence ID" value="CAE0413926.1"/>
    <property type="molecule type" value="Transcribed_RNA"/>
</dbReference>
<evidence type="ECO:0000256" key="6">
    <source>
        <dbReference type="ARBA" id="ARBA00022771"/>
    </source>
</evidence>
<dbReference type="PROSITE" id="PS51873">
    <property type="entry name" value="TRIAD"/>
    <property type="match status" value="1"/>
</dbReference>
<evidence type="ECO:0000256" key="7">
    <source>
        <dbReference type="ARBA" id="ARBA00022786"/>
    </source>
</evidence>
<keyword evidence="6" id="KW-0863">Zinc-finger</keyword>
<gene>
    <name evidence="10" type="ORF">ACOF00016_LOCUS11169</name>
</gene>
<dbReference type="Pfam" id="PF22191">
    <property type="entry name" value="IBR_1"/>
    <property type="match status" value="1"/>
</dbReference>
<dbReference type="PANTHER" id="PTHR11685">
    <property type="entry name" value="RBR FAMILY RING FINGER AND IBR DOMAIN-CONTAINING"/>
    <property type="match status" value="1"/>
</dbReference>
<dbReference type="CDD" id="cd20335">
    <property type="entry name" value="BRcat_RBR"/>
    <property type="match status" value="1"/>
</dbReference>
<dbReference type="InterPro" id="IPR002867">
    <property type="entry name" value="IBR_dom"/>
</dbReference>
<dbReference type="SMART" id="SM00647">
    <property type="entry name" value="IBR"/>
    <property type="match status" value="2"/>
</dbReference>
<dbReference type="InterPro" id="IPR017907">
    <property type="entry name" value="Znf_RING_CS"/>
</dbReference>
<evidence type="ECO:0000313" key="10">
    <source>
        <dbReference type="EMBL" id="CAE0413926.1"/>
    </source>
</evidence>
<evidence type="ECO:0000259" key="9">
    <source>
        <dbReference type="PROSITE" id="PS51873"/>
    </source>
</evidence>
<dbReference type="CDD" id="cd22584">
    <property type="entry name" value="Rcat_RBR_unk"/>
    <property type="match status" value="1"/>
</dbReference>
<accession>A0A7S3P816</accession>
<dbReference type="SUPFAM" id="SSF57850">
    <property type="entry name" value="RING/U-box"/>
    <property type="match status" value="1"/>
</dbReference>
<keyword evidence="4" id="KW-0479">Metal-binding</keyword>
<dbReference type="PROSITE" id="PS00518">
    <property type="entry name" value="ZF_RING_1"/>
    <property type="match status" value="1"/>
</dbReference>
<proteinExistence type="predicted"/>
<dbReference type="EC" id="2.3.2.31" evidence="2"/>
<dbReference type="GO" id="GO:0008270">
    <property type="term" value="F:zinc ion binding"/>
    <property type="evidence" value="ECO:0007669"/>
    <property type="project" value="UniProtKB-KW"/>
</dbReference>
<feature type="domain" description="RING-type" evidence="9">
    <location>
        <begin position="32"/>
        <end position="252"/>
    </location>
</feature>
<keyword evidence="7" id="KW-0833">Ubl conjugation pathway</keyword>
<organism evidence="10">
    <name type="scientific">Amphora coffeiformis</name>
    <dbReference type="NCBI Taxonomy" id="265554"/>
    <lineage>
        <taxon>Eukaryota</taxon>
        <taxon>Sar</taxon>
        <taxon>Stramenopiles</taxon>
        <taxon>Ochrophyta</taxon>
        <taxon>Bacillariophyta</taxon>
        <taxon>Bacillariophyceae</taxon>
        <taxon>Bacillariophycidae</taxon>
        <taxon>Thalassiophysales</taxon>
        <taxon>Catenulaceae</taxon>
        <taxon>Amphora</taxon>
    </lineage>
</organism>
<evidence type="ECO:0000256" key="5">
    <source>
        <dbReference type="ARBA" id="ARBA00022737"/>
    </source>
</evidence>
<sequence>MGNKSSKTRVETRPGSEVKPAVIVPKQRYAGSDVMCNLCAAQGDECKIPIGKVTIHCATYRTVCKSCLERHILQCVGKSCFEVGCVCVSAGCREKLTFHQIRQHASKELFTRYDQGMLHAQLEKDPEFCWCSRSGCGSGQLHIRGSEYPIVRCHAFKFRTCFTHHCEWHQGRTCQQYDNDARKSEEVGLLQLLEDPTRFRRCPACQHGVEKNRGCDHMTCRCRHEFCWRCLAPYQGDQGIRKVGDKAHKRSCCHYKND</sequence>
<evidence type="ECO:0000256" key="1">
    <source>
        <dbReference type="ARBA" id="ARBA00001798"/>
    </source>
</evidence>
<evidence type="ECO:0000256" key="4">
    <source>
        <dbReference type="ARBA" id="ARBA00022723"/>
    </source>
</evidence>
<comment type="catalytic activity">
    <reaction evidence="1">
        <text>[E2 ubiquitin-conjugating enzyme]-S-ubiquitinyl-L-cysteine + [acceptor protein]-L-lysine = [E2 ubiquitin-conjugating enzyme]-L-cysteine + [acceptor protein]-N(6)-ubiquitinyl-L-lysine.</text>
        <dbReference type="EC" id="2.3.2.31"/>
    </reaction>
</comment>
<dbReference type="InterPro" id="IPR044066">
    <property type="entry name" value="TRIAD_supradom"/>
</dbReference>
<dbReference type="GO" id="GO:0016567">
    <property type="term" value="P:protein ubiquitination"/>
    <property type="evidence" value="ECO:0007669"/>
    <property type="project" value="InterPro"/>
</dbReference>
<evidence type="ECO:0000256" key="2">
    <source>
        <dbReference type="ARBA" id="ARBA00012251"/>
    </source>
</evidence>
<protein>
    <recommendedName>
        <fullName evidence="2">RBR-type E3 ubiquitin transferase</fullName>
        <ecNumber evidence="2">2.3.2.31</ecNumber>
    </recommendedName>
</protein>
<dbReference type="InterPro" id="IPR031127">
    <property type="entry name" value="E3_UB_ligase_RBR"/>
</dbReference>
<dbReference type="Gene3D" id="1.20.120.1750">
    <property type="match status" value="1"/>
</dbReference>